<evidence type="ECO:0000256" key="11">
    <source>
        <dbReference type="SAM" id="MobiDB-lite"/>
    </source>
</evidence>
<evidence type="ECO:0000256" key="4">
    <source>
        <dbReference type="ARBA" id="ARBA00022617"/>
    </source>
</evidence>
<evidence type="ECO:0000256" key="7">
    <source>
        <dbReference type="ARBA" id="ARBA00022982"/>
    </source>
</evidence>
<evidence type="ECO:0000259" key="13">
    <source>
        <dbReference type="PROSITE" id="PS50939"/>
    </source>
</evidence>
<keyword evidence="9" id="KW-0408">Iron</keyword>
<gene>
    <name evidence="14" type="ORF">J7T54_007040</name>
</gene>
<accession>A0A9P9Y873</accession>
<comment type="cofactor">
    <cofactor evidence="1">
        <name>heme b</name>
        <dbReference type="ChEBI" id="CHEBI:60344"/>
    </cofactor>
</comment>
<keyword evidence="4" id="KW-0349">Heme</keyword>
<dbReference type="SMART" id="SM00665">
    <property type="entry name" value="B561"/>
    <property type="match status" value="1"/>
</dbReference>
<dbReference type="Gene3D" id="1.20.120.1770">
    <property type="match status" value="1"/>
</dbReference>
<reference evidence="14" key="1">
    <citation type="journal article" date="2021" name="J Fungi (Basel)">
        <title>Genomic and Metabolomic Analyses of the Marine Fungus Emericellopsis cladophorae: Insights into Saltwater Adaptability Mechanisms and Its Biosynthetic Potential.</title>
        <authorList>
            <person name="Goncalves M.F.M."/>
            <person name="Hilario S."/>
            <person name="Van de Peer Y."/>
            <person name="Esteves A.C."/>
            <person name="Alves A."/>
        </authorList>
    </citation>
    <scope>NUCLEOTIDE SEQUENCE</scope>
    <source>
        <strain evidence="14">MUM 19.33</strain>
    </source>
</reference>
<protein>
    <recommendedName>
        <fullName evidence="13">Cytochrome b561 domain-containing protein</fullName>
    </recommendedName>
</protein>
<dbReference type="GO" id="GO:0016020">
    <property type="term" value="C:membrane"/>
    <property type="evidence" value="ECO:0007669"/>
    <property type="project" value="UniProtKB-SubCell"/>
</dbReference>
<dbReference type="PANTHER" id="PTHR15422:SF45">
    <property type="entry name" value="CYTOCHROME B561 DOMAIN-CONTAINING PROTEIN"/>
    <property type="match status" value="1"/>
</dbReference>
<keyword evidence="15" id="KW-1185">Reference proteome</keyword>
<reference evidence="14" key="2">
    <citation type="submission" date="2022-07" db="EMBL/GenBank/DDBJ databases">
        <authorList>
            <person name="Goncalves M.F.M."/>
            <person name="Hilario S."/>
            <person name="Van De Peer Y."/>
            <person name="Esteves A.C."/>
            <person name="Alves A."/>
        </authorList>
    </citation>
    <scope>NUCLEOTIDE SEQUENCE</scope>
    <source>
        <strain evidence="14">MUM 19.33</strain>
    </source>
</reference>
<comment type="subcellular location">
    <subcellularLocation>
        <location evidence="2">Membrane</location>
        <topology evidence="2">Multi-pass membrane protein</topology>
    </subcellularLocation>
</comment>
<evidence type="ECO:0000256" key="10">
    <source>
        <dbReference type="ARBA" id="ARBA00023136"/>
    </source>
</evidence>
<feature type="transmembrane region" description="Helical" evidence="12">
    <location>
        <begin position="221"/>
        <end position="239"/>
    </location>
</feature>
<dbReference type="EMBL" id="JAGIXG020000002">
    <property type="protein sequence ID" value="KAI6785398.1"/>
    <property type="molecule type" value="Genomic_DNA"/>
</dbReference>
<dbReference type="RefSeq" id="XP_051366254.1">
    <property type="nucleotide sequence ID" value="XM_051510122.1"/>
</dbReference>
<dbReference type="Pfam" id="PF03188">
    <property type="entry name" value="Cytochrom_B561"/>
    <property type="match status" value="1"/>
</dbReference>
<feature type="region of interest" description="Disordered" evidence="11">
    <location>
        <begin position="1"/>
        <end position="34"/>
    </location>
</feature>
<dbReference type="CDD" id="cd08761">
    <property type="entry name" value="Cyt_b561_CYB561D2_like"/>
    <property type="match status" value="1"/>
</dbReference>
<feature type="domain" description="Cytochrome b561" evidence="13">
    <location>
        <begin position="44"/>
        <end position="242"/>
    </location>
</feature>
<keyword evidence="7" id="KW-0249">Electron transport</keyword>
<dbReference type="PROSITE" id="PS50939">
    <property type="entry name" value="CYTOCHROME_B561"/>
    <property type="match status" value="1"/>
</dbReference>
<evidence type="ECO:0000256" key="3">
    <source>
        <dbReference type="ARBA" id="ARBA00022448"/>
    </source>
</evidence>
<feature type="transmembrane region" description="Helical" evidence="12">
    <location>
        <begin position="74"/>
        <end position="96"/>
    </location>
</feature>
<sequence length="246" mass="26821">MSATGLPQRPPGQDNVVAPNGNESEPLLGRPGDATQPRRGSIFWNLIMGTAAITQFGAILLFIMIWVATLTKPVSLFSGHPLLQATGVLVLIQSILSVQPTHTADQKRIGQRVHASLNLLALLCLIGGVTIIEYNKVVNHNDHFHSVHGYLGVITSIILALQYLVGFTMWAVPSLYGGVDNAKSLYKYHRWSGYLILVLLLVTVIAATQTEFNENVLGIKLWATILLSVLILTGTLPRIQKQKLGM</sequence>
<feature type="transmembrane region" description="Helical" evidence="12">
    <location>
        <begin position="147"/>
        <end position="170"/>
    </location>
</feature>
<evidence type="ECO:0000256" key="8">
    <source>
        <dbReference type="ARBA" id="ARBA00022989"/>
    </source>
</evidence>
<proteinExistence type="predicted"/>
<feature type="transmembrane region" description="Helical" evidence="12">
    <location>
        <begin position="117"/>
        <end position="135"/>
    </location>
</feature>
<keyword evidence="3" id="KW-0813">Transport</keyword>
<dbReference type="AlphaFoldDB" id="A0A9P9Y873"/>
<dbReference type="GeneID" id="75833517"/>
<evidence type="ECO:0000256" key="6">
    <source>
        <dbReference type="ARBA" id="ARBA00022723"/>
    </source>
</evidence>
<evidence type="ECO:0000256" key="2">
    <source>
        <dbReference type="ARBA" id="ARBA00004141"/>
    </source>
</evidence>
<comment type="caution">
    <text evidence="14">The sequence shown here is derived from an EMBL/GenBank/DDBJ whole genome shotgun (WGS) entry which is preliminary data.</text>
</comment>
<feature type="transmembrane region" description="Helical" evidence="12">
    <location>
        <begin position="42"/>
        <end position="68"/>
    </location>
</feature>
<evidence type="ECO:0000256" key="9">
    <source>
        <dbReference type="ARBA" id="ARBA00023004"/>
    </source>
</evidence>
<keyword evidence="8 12" id="KW-1133">Transmembrane helix</keyword>
<organism evidence="14 15">
    <name type="scientific">Emericellopsis cladophorae</name>
    <dbReference type="NCBI Taxonomy" id="2686198"/>
    <lineage>
        <taxon>Eukaryota</taxon>
        <taxon>Fungi</taxon>
        <taxon>Dikarya</taxon>
        <taxon>Ascomycota</taxon>
        <taxon>Pezizomycotina</taxon>
        <taxon>Sordariomycetes</taxon>
        <taxon>Hypocreomycetidae</taxon>
        <taxon>Hypocreales</taxon>
        <taxon>Bionectriaceae</taxon>
        <taxon>Emericellopsis</taxon>
    </lineage>
</organism>
<keyword evidence="5 12" id="KW-0812">Transmembrane</keyword>
<dbReference type="InterPro" id="IPR045150">
    <property type="entry name" value="CYB561D1/2"/>
</dbReference>
<evidence type="ECO:0000313" key="14">
    <source>
        <dbReference type="EMBL" id="KAI6785398.1"/>
    </source>
</evidence>
<evidence type="ECO:0000256" key="12">
    <source>
        <dbReference type="SAM" id="Phobius"/>
    </source>
</evidence>
<dbReference type="PANTHER" id="PTHR15422">
    <property type="entry name" value="OS05G0565100 PROTEIN"/>
    <property type="match status" value="1"/>
</dbReference>
<dbReference type="GO" id="GO:0046872">
    <property type="term" value="F:metal ion binding"/>
    <property type="evidence" value="ECO:0007669"/>
    <property type="project" value="UniProtKB-KW"/>
</dbReference>
<evidence type="ECO:0000256" key="1">
    <source>
        <dbReference type="ARBA" id="ARBA00001970"/>
    </source>
</evidence>
<keyword evidence="6" id="KW-0479">Metal-binding</keyword>
<dbReference type="Proteomes" id="UP001055219">
    <property type="component" value="Unassembled WGS sequence"/>
</dbReference>
<dbReference type="GO" id="GO:0140575">
    <property type="term" value="F:transmembrane monodehydroascorbate reductase activity"/>
    <property type="evidence" value="ECO:0007669"/>
    <property type="project" value="InterPro"/>
</dbReference>
<dbReference type="OrthoDB" id="432881at2759"/>
<keyword evidence="10 12" id="KW-0472">Membrane</keyword>
<evidence type="ECO:0000313" key="15">
    <source>
        <dbReference type="Proteomes" id="UP001055219"/>
    </source>
</evidence>
<evidence type="ECO:0000256" key="5">
    <source>
        <dbReference type="ARBA" id="ARBA00022692"/>
    </source>
</evidence>
<feature type="transmembrane region" description="Helical" evidence="12">
    <location>
        <begin position="191"/>
        <end position="209"/>
    </location>
</feature>
<dbReference type="InterPro" id="IPR006593">
    <property type="entry name" value="Cyt_b561/ferric_Rdtase_TM"/>
</dbReference>
<name>A0A9P9Y873_9HYPO</name>